<comment type="subcellular location">
    <subcellularLocation>
        <location evidence="9">Cytoplasm</location>
    </subcellularLocation>
</comment>
<keyword evidence="6 9" id="KW-0418">Kinase</keyword>
<dbReference type="InterPro" id="IPR001048">
    <property type="entry name" value="Asp/Glu/Uridylate_kinase"/>
</dbReference>
<accession>A0ABT9A9E9</accession>
<dbReference type="InterPro" id="IPR036393">
    <property type="entry name" value="AceGlu_kinase-like_sf"/>
</dbReference>
<feature type="domain" description="Aspartate/glutamate/uridylate kinase" evidence="10">
    <location>
        <begin position="33"/>
        <end position="269"/>
    </location>
</feature>
<evidence type="ECO:0000256" key="6">
    <source>
        <dbReference type="ARBA" id="ARBA00022777"/>
    </source>
</evidence>
<dbReference type="PANTHER" id="PTHR23342:SF0">
    <property type="entry name" value="N-ACETYLGLUTAMATE SYNTHASE, MITOCHONDRIAL"/>
    <property type="match status" value="1"/>
</dbReference>
<evidence type="ECO:0000256" key="9">
    <source>
        <dbReference type="HAMAP-Rule" id="MF_00082"/>
    </source>
</evidence>
<evidence type="ECO:0000256" key="2">
    <source>
        <dbReference type="ARBA" id="ARBA00022571"/>
    </source>
</evidence>
<dbReference type="PIRSF" id="PIRSF000728">
    <property type="entry name" value="NAGK"/>
    <property type="match status" value="1"/>
</dbReference>
<dbReference type="Gene3D" id="3.40.1160.10">
    <property type="entry name" value="Acetylglutamate kinase-like"/>
    <property type="match status" value="1"/>
</dbReference>
<dbReference type="HAMAP" id="MF_00082">
    <property type="entry name" value="ArgB"/>
    <property type="match status" value="1"/>
</dbReference>
<dbReference type="PANTHER" id="PTHR23342">
    <property type="entry name" value="N-ACETYLGLUTAMATE SYNTHASE"/>
    <property type="match status" value="1"/>
</dbReference>
<feature type="binding site" evidence="9">
    <location>
        <position position="89"/>
    </location>
    <ligand>
        <name>substrate</name>
    </ligand>
</feature>
<reference evidence="11" key="1">
    <citation type="submission" date="2023-07" db="EMBL/GenBank/DDBJ databases">
        <authorList>
            <person name="Kim M.K."/>
        </authorList>
    </citation>
    <scope>NUCLEOTIDE SEQUENCE</scope>
    <source>
        <strain evidence="11">M29</strain>
    </source>
</reference>
<dbReference type="CDD" id="cd04238">
    <property type="entry name" value="AAK_NAGK-like"/>
    <property type="match status" value="1"/>
</dbReference>
<keyword evidence="3 9" id="KW-0028">Amino-acid biosynthesis</keyword>
<dbReference type="Pfam" id="PF00696">
    <property type="entry name" value="AA_kinase"/>
    <property type="match status" value="1"/>
</dbReference>
<keyword evidence="5 9" id="KW-0547">Nucleotide-binding</keyword>
<organism evidence="11 12">
    <name type="scientific">Hymenobacter mellowenesis</name>
    <dbReference type="NCBI Taxonomy" id="3063995"/>
    <lineage>
        <taxon>Bacteria</taxon>
        <taxon>Pseudomonadati</taxon>
        <taxon>Bacteroidota</taxon>
        <taxon>Cytophagia</taxon>
        <taxon>Cytophagales</taxon>
        <taxon>Hymenobacteraceae</taxon>
        <taxon>Hymenobacter</taxon>
    </lineage>
</organism>
<evidence type="ECO:0000256" key="1">
    <source>
        <dbReference type="ARBA" id="ARBA00004828"/>
    </source>
</evidence>
<feature type="binding site" evidence="9">
    <location>
        <begin position="67"/>
        <end position="68"/>
    </location>
    <ligand>
        <name>substrate</name>
    </ligand>
</feature>
<dbReference type="NCBIfam" id="TIGR00761">
    <property type="entry name" value="argB"/>
    <property type="match status" value="1"/>
</dbReference>
<dbReference type="Proteomes" id="UP001167796">
    <property type="component" value="Unassembled WGS sequence"/>
</dbReference>
<keyword evidence="2 9" id="KW-0055">Arginine biosynthesis</keyword>
<evidence type="ECO:0000256" key="8">
    <source>
        <dbReference type="ARBA" id="ARBA00048141"/>
    </source>
</evidence>
<dbReference type="EMBL" id="JAUQSX010000003">
    <property type="protein sequence ID" value="MDO7846004.1"/>
    <property type="molecule type" value="Genomic_DNA"/>
</dbReference>
<comment type="pathway">
    <text evidence="1 9">Amino-acid biosynthesis; L-arginine biosynthesis; N(2)-acetyl-L-ornithine from L-glutamate: step 2/4.</text>
</comment>
<evidence type="ECO:0000256" key="3">
    <source>
        <dbReference type="ARBA" id="ARBA00022605"/>
    </source>
</evidence>
<protein>
    <recommendedName>
        <fullName evidence="9">Acetylglutamate kinase</fullName>
        <ecNumber evidence="9">2.7.2.8</ecNumber>
    </recommendedName>
    <alternativeName>
        <fullName evidence="9">N-acetyl-L-glutamate 5-phosphotransferase</fullName>
    </alternativeName>
    <alternativeName>
        <fullName evidence="9">NAG kinase</fullName>
        <shortName evidence="9">NAGK</shortName>
    </alternativeName>
</protein>
<evidence type="ECO:0000256" key="4">
    <source>
        <dbReference type="ARBA" id="ARBA00022679"/>
    </source>
</evidence>
<gene>
    <name evidence="9 11" type="primary">argB</name>
    <name evidence="11" type="ORF">Q5H92_06530</name>
</gene>
<comment type="caution">
    <text evidence="11">The sequence shown here is derived from an EMBL/GenBank/DDBJ whole genome shotgun (WGS) entry which is preliminary data.</text>
</comment>
<dbReference type="RefSeq" id="WP_305010694.1">
    <property type="nucleotide sequence ID" value="NZ_JAUQSX010000003.1"/>
</dbReference>
<dbReference type="InterPro" id="IPR004662">
    <property type="entry name" value="AcgluKinase_fam"/>
</dbReference>
<dbReference type="SUPFAM" id="SSF53633">
    <property type="entry name" value="Carbamate kinase-like"/>
    <property type="match status" value="1"/>
</dbReference>
<keyword evidence="9" id="KW-0963">Cytoplasm</keyword>
<comment type="similarity">
    <text evidence="9">Belongs to the acetylglutamate kinase family. ArgB subfamily.</text>
</comment>
<dbReference type="GO" id="GO:0003991">
    <property type="term" value="F:acetylglutamate kinase activity"/>
    <property type="evidence" value="ECO:0007669"/>
    <property type="project" value="UniProtKB-EC"/>
</dbReference>
<name>A0ABT9A9E9_9BACT</name>
<evidence type="ECO:0000259" key="10">
    <source>
        <dbReference type="Pfam" id="PF00696"/>
    </source>
</evidence>
<evidence type="ECO:0000256" key="5">
    <source>
        <dbReference type="ARBA" id="ARBA00022741"/>
    </source>
</evidence>
<feature type="binding site" evidence="9">
    <location>
        <position position="186"/>
    </location>
    <ligand>
        <name>substrate</name>
    </ligand>
</feature>
<comment type="catalytic activity">
    <reaction evidence="8 9">
        <text>N-acetyl-L-glutamate + ATP = N-acetyl-L-glutamyl 5-phosphate + ADP</text>
        <dbReference type="Rhea" id="RHEA:14629"/>
        <dbReference type="ChEBI" id="CHEBI:30616"/>
        <dbReference type="ChEBI" id="CHEBI:44337"/>
        <dbReference type="ChEBI" id="CHEBI:57936"/>
        <dbReference type="ChEBI" id="CHEBI:456216"/>
        <dbReference type="EC" id="2.7.2.8"/>
    </reaction>
</comment>
<keyword evidence="12" id="KW-1185">Reference proteome</keyword>
<evidence type="ECO:0000313" key="12">
    <source>
        <dbReference type="Proteomes" id="UP001167796"/>
    </source>
</evidence>
<dbReference type="EC" id="2.7.2.8" evidence="9"/>
<evidence type="ECO:0000313" key="11">
    <source>
        <dbReference type="EMBL" id="MDO7846004.1"/>
    </source>
</evidence>
<sequence>MLTTFPALFLNEALVASGCARLGEAVMKPELHVFKIGGGIIDNDSDLLEFVRLFSEISGPKILVHGGGKGASEMMKSLGIAPRMVNGRRITDAATLDLVTMFYAGKTNKQIVVALQSRGVNALGLSGADANVIQAVKRPVREIDYGFVGDLSEASVNSNLIHQFLSLGLTPVFCPINHDGHGQLLNTNADTIAASVAKALSAQYAVSLHFCFEKRGVLADVADDNSVITGINLANYGELKESGIIADGMLPKLENAFDALQFGVDKVIIEHALHINEELKTTLCLT</sequence>
<dbReference type="InterPro" id="IPR037528">
    <property type="entry name" value="ArgB"/>
</dbReference>
<feature type="site" description="Transition state stabilizer" evidence="9">
    <location>
        <position position="252"/>
    </location>
</feature>
<feature type="site" description="Transition state stabilizer" evidence="9">
    <location>
        <position position="35"/>
    </location>
</feature>
<keyword evidence="4 9" id="KW-0808">Transferase</keyword>
<comment type="function">
    <text evidence="9">Catalyzes the ATP-dependent phosphorylation of N-acetyl-L-glutamate.</text>
</comment>
<proteinExistence type="inferred from homology"/>
<keyword evidence="7 9" id="KW-0067">ATP-binding</keyword>
<evidence type="ECO:0000256" key="7">
    <source>
        <dbReference type="ARBA" id="ARBA00022840"/>
    </source>
</evidence>